<keyword evidence="7" id="KW-0168">Coated pit</keyword>
<dbReference type="OrthoDB" id="682511at2759"/>
<dbReference type="Gene3D" id="1.20.58.150">
    <property type="entry name" value="ANTH domain"/>
    <property type="match status" value="1"/>
</dbReference>
<dbReference type="InterPro" id="IPR048050">
    <property type="entry name" value="ANTH_N_plant"/>
</dbReference>
<evidence type="ECO:0000313" key="9">
    <source>
        <dbReference type="Proteomes" id="UP000189703"/>
    </source>
</evidence>
<dbReference type="GO" id="GO:0000149">
    <property type="term" value="F:SNARE binding"/>
    <property type="evidence" value="ECO:0000318"/>
    <property type="project" value="GO_Central"/>
</dbReference>
<dbReference type="PROSITE" id="PS50942">
    <property type="entry name" value="ENTH"/>
    <property type="match status" value="1"/>
</dbReference>
<dbReference type="Gene3D" id="1.25.40.90">
    <property type="match status" value="1"/>
</dbReference>
<reference evidence="10" key="1">
    <citation type="submission" date="2025-08" db="UniProtKB">
        <authorList>
            <consortium name="RefSeq"/>
        </authorList>
    </citation>
    <scope>IDENTIFICATION</scope>
</reference>
<dbReference type="InterPro" id="IPR014712">
    <property type="entry name" value="ANTH_dom_sf"/>
</dbReference>
<dbReference type="PANTHER" id="PTHR22951:SF19">
    <property type="entry name" value="OS08G0467300 PROTEIN"/>
    <property type="match status" value="1"/>
</dbReference>
<dbReference type="GO" id="GO:0005794">
    <property type="term" value="C:Golgi apparatus"/>
    <property type="evidence" value="ECO:0007669"/>
    <property type="project" value="UniProtKB-SubCell"/>
</dbReference>
<sequence>MKVWKKASAVWKDNNSIYLAKLARKKASRNPELEEAIIKATSHDEFSLDYKNAQRVFSWIRTSPASLRPFLRALSARMDKTQSWVVALKGLMLLHGVFCCKIPAVQKIGRLPFDFSNFSDGHSSTVKTWGFNVFVRVYFVYLDQRSVILSRDFVEKRGSKEKDESMMKLLLELQQLQALLDLLLQIRPHADGMNVKLIFEAMDCVVIEIFEIYDRIYNGIAKLLMGIFSAGKKEAAKALTVLQKAAIQGEQLSSYFDFCKRFGVLNASECPKVLHIPEEGIRDLERIINGVPLQKKSDVSETDKAKVVVETKYVEVELQKEPENLQKTTLVTDNWVVFDDQVNNNKGEISECNVETTNFKDPFAASLKFPPLVQNPANSPAISRDLILL</sequence>
<dbReference type="InterPro" id="IPR011417">
    <property type="entry name" value="ANTH_dom"/>
</dbReference>
<evidence type="ECO:0000256" key="1">
    <source>
        <dbReference type="ARBA" id="ARBA00004132"/>
    </source>
</evidence>
<dbReference type="eggNOG" id="KOG0251">
    <property type="taxonomic scope" value="Eukaryota"/>
</dbReference>
<dbReference type="OMA" id="HHYSSFL"/>
<dbReference type="GO" id="GO:0048268">
    <property type="term" value="P:clathrin coat assembly"/>
    <property type="evidence" value="ECO:0007669"/>
    <property type="project" value="InterPro"/>
</dbReference>
<evidence type="ECO:0000256" key="8">
    <source>
        <dbReference type="ARBA" id="ARBA00023329"/>
    </source>
</evidence>
<name>A0A1U8B4R6_NELNU</name>
<keyword evidence="6" id="KW-0472">Membrane</keyword>
<dbReference type="FunCoup" id="A0A1U8B4R6">
    <property type="interactions" value="68"/>
</dbReference>
<keyword evidence="5" id="KW-0333">Golgi apparatus</keyword>
<dbReference type="GO" id="GO:0005905">
    <property type="term" value="C:clathrin-coated pit"/>
    <property type="evidence" value="ECO:0000318"/>
    <property type="project" value="GO_Central"/>
</dbReference>
<dbReference type="AlphaFoldDB" id="A0A1U8B4R6"/>
<evidence type="ECO:0000256" key="7">
    <source>
        <dbReference type="ARBA" id="ARBA00023176"/>
    </source>
</evidence>
<evidence type="ECO:0000256" key="6">
    <source>
        <dbReference type="ARBA" id="ARBA00023136"/>
    </source>
</evidence>
<organism evidence="9 10">
    <name type="scientific">Nelumbo nucifera</name>
    <name type="common">Sacred lotus</name>
    <dbReference type="NCBI Taxonomy" id="4432"/>
    <lineage>
        <taxon>Eukaryota</taxon>
        <taxon>Viridiplantae</taxon>
        <taxon>Streptophyta</taxon>
        <taxon>Embryophyta</taxon>
        <taxon>Tracheophyta</taxon>
        <taxon>Spermatophyta</taxon>
        <taxon>Magnoliopsida</taxon>
        <taxon>Proteales</taxon>
        <taxon>Nelumbonaceae</taxon>
        <taxon>Nelumbo</taxon>
    </lineage>
</organism>
<protein>
    <submittedName>
        <fullName evidence="10">Clathrin assembly protein At1g25240</fullName>
    </submittedName>
</protein>
<dbReference type="GO" id="GO:0030136">
    <property type="term" value="C:clathrin-coated vesicle"/>
    <property type="evidence" value="ECO:0000318"/>
    <property type="project" value="GO_Central"/>
</dbReference>
<keyword evidence="8" id="KW-0968">Cytoplasmic vesicle</keyword>
<dbReference type="STRING" id="4432.A0A1U8B4R6"/>
<evidence type="ECO:0000256" key="3">
    <source>
        <dbReference type="ARBA" id="ARBA00004600"/>
    </source>
</evidence>
<dbReference type="GO" id="GO:0005545">
    <property type="term" value="F:1-phosphatidylinositol binding"/>
    <property type="evidence" value="ECO:0000318"/>
    <property type="project" value="GO_Central"/>
</dbReference>
<dbReference type="GO" id="GO:0072583">
    <property type="term" value="P:clathrin-dependent endocytosis"/>
    <property type="evidence" value="ECO:0000318"/>
    <property type="project" value="GO_Central"/>
</dbReference>
<dbReference type="GO" id="GO:0005546">
    <property type="term" value="F:phosphatidylinositol-4,5-bisphosphate binding"/>
    <property type="evidence" value="ECO:0000318"/>
    <property type="project" value="GO_Central"/>
</dbReference>
<dbReference type="InterPro" id="IPR045192">
    <property type="entry name" value="AP180-like"/>
</dbReference>
<gene>
    <name evidence="10" type="primary">LOC104607234</name>
</gene>
<dbReference type="InterPro" id="IPR008942">
    <property type="entry name" value="ENTH_VHS"/>
</dbReference>
<keyword evidence="4" id="KW-0254">Endocytosis</keyword>
<dbReference type="FunFam" id="1.25.40.90:FF:000027">
    <property type="entry name" value="Putative clathrin assembly protein"/>
    <property type="match status" value="1"/>
</dbReference>
<evidence type="ECO:0000256" key="5">
    <source>
        <dbReference type="ARBA" id="ARBA00023034"/>
    </source>
</evidence>
<proteinExistence type="predicted"/>
<dbReference type="PANTHER" id="PTHR22951">
    <property type="entry name" value="CLATHRIN ASSEMBLY PROTEIN"/>
    <property type="match status" value="1"/>
</dbReference>
<keyword evidence="9" id="KW-1185">Reference proteome</keyword>
<dbReference type="KEGG" id="nnu:104607234"/>
<evidence type="ECO:0000313" key="10">
    <source>
        <dbReference type="RefSeq" id="XP_010271110.1"/>
    </source>
</evidence>
<evidence type="ECO:0000256" key="2">
    <source>
        <dbReference type="ARBA" id="ARBA00004555"/>
    </source>
</evidence>
<dbReference type="RefSeq" id="XP_010271110.1">
    <property type="nucleotide sequence ID" value="XM_010272808.2"/>
</dbReference>
<dbReference type="SUPFAM" id="SSF89009">
    <property type="entry name" value="GAT-like domain"/>
    <property type="match status" value="1"/>
</dbReference>
<dbReference type="CDD" id="cd16987">
    <property type="entry name" value="ANTH_N_AP180_plant"/>
    <property type="match status" value="1"/>
</dbReference>
<dbReference type="InterPro" id="IPR013809">
    <property type="entry name" value="ENTH"/>
</dbReference>
<dbReference type="GeneID" id="104607234"/>
<dbReference type="SUPFAM" id="SSF48464">
    <property type="entry name" value="ENTH/VHS domain"/>
    <property type="match status" value="1"/>
</dbReference>
<dbReference type="Proteomes" id="UP000189703">
    <property type="component" value="Unplaced"/>
</dbReference>
<dbReference type="Pfam" id="PF07651">
    <property type="entry name" value="ANTH"/>
    <property type="match status" value="1"/>
</dbReference>
<dbReference type="GO" id="GO:0032050">
    <property type="term" value="F:clathrin heavy chain binding"/>
    <property type="evidence" value="ECO:0000318"/>
    <property type="project" value="GO_Central"/>
</dbReference>
<accession>A0A1U8B4R6</accession>
<dbReference type="GO" id="GO:0006900">
    <property type="term" value="P:vesicle budding from membrane"/>
    <property type="evidence" value="ECO:0000318"/>
    <property type="project" value="GO_Central"/>
</dbReference>
<evidence type="ECO:0000256" key="4">
    <source>
        <dbReference type="ARBA" id="ARBA00022583"/>
    </source>
</evidence>
<comment type="subcellular location">
    <subcellularLocation>
        <location evidence="1">Cytoplasmic vesicle</location>
        <location evidence="1">Clathrin-coated vesicle</location>
    </subcellularLocation>
    <subcellularLocation>
        <location evidence="2">Golgi apparatus</location>
    </subcellularLocation>
    <subcellularLocation>
        <location evidence="3">Membrane</location>
        <location evidence="3">Clathrin-coated pit</location>
    </subcellularLocation>
</comment>